<evidence type="ECO:0000256" key="2">
    <source>
        <dbReference type="ARBA" id="ARBA00023125"/>
    </source>
</evidence>
<dbReference type="InterPro" id="IPR018060">
    <property type="entry name" value="HTH_AraC"/>
</dbReference>
<dbReference type="GO" id="GO:0043565">
    <property type="term" value="F:sequence-specific DNA binding"/>
    <property type="evidence" value="ECO:0007669"/>
    <property type="project" value="InterPro"/>
</dbReference>
<reference evidence="6" key="1">
    <citation type="submission" date="2023-07" db="EMBL/GenBank/DDBJ databases">
        <title>Sorghum-associated microbial communities from plants grown in Nebraska, USA.</title>
        <authorList>
            <person name="Schachtman D."/>
        </authorList>
    </citation>
    <scope>NUCLEOTIDE SEQUENCE</scope>
    <source>
        <strain evidence="6">DS3754</strain>
    </source>
</reference>
<comment type="caution">
    <text evidence="6">The sequence shown here is derived from an EMBL/GenBank/DDBJ whole genome shotgun (WGS) entry which is preliminary data.</text>
</comment>
<dbReference type="SMART" id="SM00342">
    <property type="entry name" value="HTH_ARAC"/>
    <property type="match status" value="1"/>
</dbReference>
<dbReference type="SUPFAM" id="SSF46689">
    <property type="entry name" value="Homeodomain-like"/>
    <property type="match status" value="2"/>
</dbReference>
<organism evidence="6 7">
    <name type="scientific">Variovorax boronicumulans</name>
    <dbReference type="NCBI Taxonomy" id="436515"/>
    <lineage>
        <taxon>Bacteria</taxon>
        <taxon>Pseudomonadati</taxon>
        <taxon>Pseudomonadota</taxon>
        <taxon>Betaproteobacteria</taxon>
        <taxon>Burkholderiales</taxon>
        <taxon>Comamonadaceae</taxon>
        <taxon>Variovorax</taxon>
    </lineage>
</organism>
<evidence type="ECO:0000256" key="4">
    <source>
        <dbReference type="SAM" id="MobiDB-lite"/>
    </source>
</evidence>
<dbReference type="Gene3D" id="1.10.10.60">
    <property type="entry name" value="Homeodomain-like"/>
    <property type="match status" value="2"/>
</dbReference>
<keyword evidence="3" id="KW-0804">Transcription</keyword>
<dbReference type="Pfam" id="PF12852">
    <property type="entry name" value="Cupin_6"/>
    <property type="match status" value="1"/>
</dbReference>
<feature type="domain" description="HTH araC/xylS-type" evidence="5">
    <location>
        <begin position="208"/>
        <end position="312"/>
    </location>
</feature>
<keyword evidence="2" id="KW-0238">DNA-binding</keyword>
<keyword evidence="1" id="KW-0805">Transcription regulation</keyword>
<accession>A0AAW8D8X7</accession>
<proteinExistence type="predicted"/>
<evidence type="ECO:0000313" key="7">
    <source>
        <dbReference type="Proteomes" id="UP001242045"/>
    </source>
</evidence>
<dbReference type="PROSITE" id="PS01124">
    <property type="entry name" value="HTH_ARAC_FAMILY_2"/>
    <property type="match status" value="1"/>
</dbReference>
<evidence type="ECO:0000313" key="6">
    <source>
        <dbReference type="EMBL" id="MDP9897630.1"/>
    </source>
</evidence>
<protein>
    <submittedName>
        <fullName evidence="6">AraC family transcriptional activator of mtrCDE</fullName>
    </submittedName>
</protein>
<name>A0AAW8D8X7_9BURK</name>
<sequence>MNTHADPLSELVDWLGLRGRMDLRCLFGEDWAAPHEAIGPWRAPFHIVLRGRCELWLPESRTLVPLEEGSLVILPRGPAHVLRTAGLQGEGRAIRLRTGELLDLKTNLKRPEKADTDILCGEFEFPGRRRSVLLEALPEPMVIAFADRPGFAWLEGLVRLMAEEISQQRAGAAAIVAQLSGTLFTLAVRAHLETRPELTGVLGLMASPRLAPGLRAMLAQPEEPWTVASLAERCHLSRATFAREFTRRVGTGPLEFLTTLRMELASRLLAQGGQGAQDTASIGEAVGYRSEAAFNRAFARHAGITPGRFRRTGAGKMEPRNWCSSMGLSPPASSPSQGSWAA</sequence>
<evidence type="ECO:0000259" key="5">
    <source>
        <dbReference type="PROSITE" id="PS01124"/>
    </source>
</evidence>
<gene>
    <name evidence="6" type="ORF">J2W31_006777</name>
</gene>
<dbReference type="RefSeq" id="WP_307687496.1">
    <property type="nucleotide sequence ID" value="NZ_JAUSRD010000031.1"/>
</dbReference>
<evidence type="ECO:0000256" key="1">
    <source>
        <dbReference type="ARBA" id="ARBA00023015"/>
    </source>
</evidence>
<dbReference type="AlphaFoldDB" id="A0AAW8D8X7"/>
<dbReference type="GO" id="GO:0003700">
    <property type="term" value="F:DNA-binding transcription factor activity"/>
    <property type="evidence" value="ECO:0007669"/>
    <property type="project" value="InterPro"/>
</dbReference>
<dbReference type="EMBL" id="JAUSRD010000031">
    <property type="protein sequence ID" value="MDP9897630.1"/>
    <property type="molecule type" value="Genomic_DNA"/>
</dbReference>
<dbReference type="PANTHER" id="PTHR46796">
    <property type="entry name" value="HTH-TYPE TRANSCRIPTIONAL ACTIVATOR RHAS-RELATED"/>
    <property type="match status" value="1"/>
</dbReference>
<dbReference type="Proteomes" id="UP001242045">
    <property type="component" value="Unassembled WGS sequence"/>
</dbReference>
<dbReference type="PANTHER" id="PTHR46796:SF7">
    <property type="entry name" value="ARAC FAMILY TRANSCRIPTIONAL REGULATOR"/>
    <property type="match status" value="1"/>
</dbReference>
<dbReference type="InterPro" id="IPR050204">
    <property type="entry name" value="AraC_XylS_family_regulators"/>
</dbReference>
<dbReference type="Pfam" id="PF12833">
    <property type="entry name" value="HTH_18"/>
    <property type="match status" value="1"/>
</dbReference>
<dbReference type="InterPro" id="IPR009057">
    <property type="entry name" value="Homeodomain-like_sf"/>
</dbReference>
<feature type="region of interest" description="Disordered" evidence="4">
    <location>
        <begin position="308"/>
        <end position="342"/>
    </location>
</feature>
<evidence type="ECO:0000256" key="3">
    <source>
        <dbReference type="ARBA" id="ARBA00023163"/>
    </source>
</evidence>
<dbReference type="InterPro" id="IPR032783">
    <property type="entry name" value="AraC_lig"/>
</dbReference>